<feature type="compositionally biased region" description="Polar residues" evidence="1">
    <location>
        <begin position="124"/>
        <end position="134"/>
    </location>
</feature>
<dbReference type="EMBL" id="LR031873">
    <property type="protein sequence ID" value="VDD11257.1"/>
    <property type="molecule type" value="Genomic_DNA"/>
</dbReference>
<proteinExistence type="predicted"/>
<organism evidence="2">
    <name type="scientific">Brassica oleracea</name>
    <name type="common">Wild cabbage</name>
    <dbReference type="NCBI Taxonomy" id="3712"/>
    <lineage>
        <taxon>Eukaryota</taxon>
        <taxon>Viridiplantae</taxon>
        <taxon>Streptophyta</taxon>
        <taxon>Embryophyta</taxon>
        <taxon>Tracheophyta</taxon>
        <taxon>Spermatophyta</taxon>
        <taxon>Magnoliopsida</taxon>
        <taxon>eudicotyledons</taxon>
        <taxon>Gunneridae</taxon>
        <taxon>Pentapetalae</taxon>
        <taxon>rosids</taxon>
        <taxon>malvids</taxon>
        <taxon>Brassicales</taxon>
        <taxon>Brassicaceae</taxon>
        <taxon>Brassiceae</taxon>
        <taxon>Brassica</taxon>
    </lineage>
</organism>
<protein>
    <submittedName>
        <fullName evidence="2">Uncharacterized protein</fullName>
    </submittedName>
</protein>
<sequence>MSFTSRQGQRGRDLFPQRSEGLWRPKQAQVPLVISENAIAKLPPRAEQETTGYEINSAMLPSSHQQQRSQHNQGRAKEAIMEDLHEVTRQYLSCDDPVEAAARRQRVLYTDANGLMEETAARILTSTQRRSPNSEQRETSECNPVTPLNRRLHASNPLPRPNGFIQHPFQGRRGRGSGETLQ</sequence>
<feature type="region of interest" description="Disordered" evidence="1">
    <location>
        <begin position="1"/>
        <end position="20"/>
    </location>
</feature>
<reference evidence="2" key="1">
    <citation type="submission" date="2018-11" db="EMBL/GenBank/DDBJ databases">
        <authorList>
            <consortium name="Genoscope - CEA"/>
            <person name="William W."/>
        </authorList>
    </citation>
    <scope>NUCLEOTIDE SEQUENCE</scope>
</reference>
<name>A0A3P6BY91_BRAOL</name>
<gene>
    <name evidence="2" type="ORF">BOLC4T26060H</name>
</gene>
<accession>A0A3P6BY91</accession>
<evidence type="ECO:0000256" key="1">
    <source>
        <dbReference type="SAM" id="MobiDB-lite"/>
    </source>
</evidence>
<dbReference type="AlphaFoldDB" id="A0A3P6BY91"/>
<feature type="region of interest" description="Disordered" evidence="1">
    <location>
        <begin position="124"/>
        <end position="182"/>
    </location>
</feature>
<evidence type="ECO:0000313" key="2">
    <source>
        <dbReference type="EMBL" id="VDD11257.1"/>
    </source>
</evidence>